<evidence type="ECO:0000259" key="5">
    <source>
        <dbReference type="PROSITE" id="PS50122"/>
    </source>
</evidence>
<dbReference type="InterPro" id="IPR000673">
    <property type="entry name" value="Sig_transdc_resp-reg_Me-estase"/>
</dbReference>
<dbReference type="Pfam" id="PF01339">
    <property type="entry name" value="CheB_methylest"/>
    <property type="match status" value="1"/>
</dbReference>
<keyword evidence="4" id="KW-0145">Chemotaxis</keyword>
<keyword evidence="7" id="KW-1185">Reference proteome</keyword>
<dbReference type="EC" id="3.1.1.61" evidence="2"/>
<reference evidence="7" key="1">
    <citation type="submission" date="2017-06" db="EMBL/GenBank/DDBJ databases">
        <authorList>
            <person name="Varghese N."/>
            <person name="Submissions S."/>
        </authorList>
    </citation>
    <scope>NUCLEOTIDE SEQUENCE [LARGE SCALE GENOMIC DNA]</scope>
    <source>
        <strain evidence="7">DSM 28041</strain>
    </source>
</reference>
<dbReference type="GO" id="GO:0005737">
    <property type="term" value="C:cytoplasm"/>
    <property type="evidence" value="ECO:0007669"/>
    <property type="project" value="InterPro"/>
</dbReference>
<evidence type="ECO:0000256" key="4">
    <source>
        <dbReference type="PROSITE-ProRule" id="PRU00050"/>
    </source>
</evidence>
<evidence type="ECO:0000256" key="3">
    <source>
        <dbReference type="ARBA" id="ARBA00048267"/>
    </source>
</evidence>
<dbReference type="GO" id="GO:0008984">
    <property type="term" value="F:protein-glutamate methylesterase activity"/>
    <property type="evidence" value="ECO:0007669"/>
    <property type="project" value="UniProtKB-EC"/>
</dbReference>
<evidence type="ECO:0000256" key="1">
    <source>
        <dbReference type="ARBA" id="ARBA00022801"/>
    </source>
</evidence>
<dbReference type="GO" id="GO:0000156">
    <property type="term" value="F:phosphorelay response regulator activity"/>
    <property type="evidence" value="ECO:0007669"/>
    <property type="project" value="InterPro"/>
</dbReference>
<feature type="active site" evidence="4">
    <location>
        <position position="135"/>
    </location>
</feature>
<name>A0A239B2E2_9BACT</name>
<protein>
    <recommendedName>
        <fullName evidence="2">protein-glutamate methylesterase</fullName>
        <ecNumber evidence="2">3.1.1.61</ecNumber>
    </recommendedName>
</protein>
<accession>A0A239B2E2</accession>
<proteinExistence type="predicted"/>
<evidence type="ECO:0000313" key="7">
    <source>
        <dbReference type="Proteomes" id="UP000198310"/>
    </source>
</evidence>
<organism evidence="6 7">
    <name type="scientific">Hymenobacter mucosus</name>
    <dbReference type="NCBI Taxonomy" id="1411120"/>
    <lineage>
        <taxon>Bacteria</taxon>
        <taxon>Pseudomonadati</taxon>
        <taxon>Bacteroidota</taxon>
        <taxon>Cytophagia</taxon>
        <taxon>Cytophagales</taxon>
        <taxon>Hymenobacteraceae</taxon>
        <taxon>Hymenobacter</taxon>
    </lineage>
</organism>
<feature type="active site" evidence="4">
    <location>
        <position position="42"/>
    </location>
</feature>
<dbReference type="PANTHER" id="PTHR42872">
    <property type="entry name" value="PROTEIN-GLUTAMATE METHYLESTERASE/PROTEIN-GLUTAMINE GLUTAMINASE"/>
    <property type="match status" value="1"/>
</dbReference>
<dbReference type="GO" id="GO:0006935">
    <property type="term" value="P:chemotaxis"/>
    <property type="evidence" value="ECO:0007669"/>
    <property type="project" value="UniProtKB-UniRule"/>
</dbReference>
<dbReference type="InterPro" id="IPR035909">
    <property type="entry name" value="CheB_C"/>
</dbReference>
<dbReference type="InterPro" id="IPR011247">
    <property type="entry name" value="Chemotax_prot-Glu_Me-esterase"/>
</dbReference>
<feature type="active site" evidence="4">
    <location>
        <position position="15"/>
    </location>
</feature>
<feature type="domain" description="CheB-type methylesterase" evidence="5">
    <location>
        <begin position="3"/>
        <end position="193"/>
    </location>
</feature>
<dbReference type="SUPFAM" id="SSF52738">
    <property type="entry name" value="Methylesterase CheB, C-terminal domain"/>
    <property type="match status" value="1"/>
</dbReference>
<dbReference type="AlphaFoldDB" id="A0A239B2E2"/>
<dbReference type="PIRSF" id="PIRSF036461">
    <property type="entry name" value="Chmtx_methlestr"/>
    <property type="match status" value="1"/>
</dbReference>
<keyword evidence="1 4" id="KW-0378">Hydrolase</keyword>
<sequence length="345" mass="37413">MTVSSPAYVIVIGTSAGGMPALVRLVAQLPAGLPAAVLVVQHLSPESSGQPLVERLNQHSALECKLAQDREPLREGVLYLAPADRHLLVKEHQLLVTKGPRENNYRPAADALFRSAAVAYGPNVVGVVLTGLLHDGTAGLDFIKRCGGTAVVQDPVDAEFSSMPESALRNVAVDYVLPLDMMGRVLVELVGMPTSQKPGLDSVPEDLKIEAAIAERIVGTTEEVDKLGHPVPLTCPDCGGALWEIKHGNVLRYRCHTGHAFTANALLDKSQKSMEETLWVALRMMEERKNLLSSMATHGNSQGWNTQQAQRLEETKQHVNRLREFLLNGQAHTGRPDGSREEEVA</sequence>
<evidence type="ECO:0000256" key="2">
    <source>
        <dbReference type="ARBA" id="ARBA00039140"/>
    </source>
</evidence>
<dbReference type="PANTHER" id="PTHR42872:SF6">
    <property type="entry name" value="PROTEIN-GLUTAMATE METHYLESTERASE_PROTEIN-GLUTAMINE GLUTAMINASE"/>
    <property type="match status" value="1"/>
</dbReference>
<gene>
    <name evidence="6" type="ORF">SAMN06269173_11735</name>
</gene>
<dbReference type="EMBL" id="FZNS01000017">
    <property type="protein sequence ID" value="SNS01742.1"/>
    <property type="molecule type" value="Genomic_DNA"/>
</dbReference>
<dbReference type="CDD" id="cd16433">
    <property type="entry name" value="CheB"/>
    <property type="match status" value="1"/>
</dbReference>
<evidence type="ECO:0000313" key="6">
    <source>
        <dbReference type="EMBL" id="SNS01742.1"/>
    </source>
</evidence>
<dbReference type="PROSITE" id="PS50122">
    <property type="entry name" value="CHEB"/>
    <property type="match status" value="1"/>
</dbReference>
<dbReference type="RefSeq" id="WP_089334309.1">
    <property type="nucleotide sequence ID" value="NZ_FZNS01000017.1"/>
</dbReference>
<dbReference type="Gene3D" id="3.40.50.180">
    <property type="entry name" value="Methylesterase CheB, C-terminal domain"/>
    <property type="match status" value="1"/>
</dbReference>
<dbReference type="Proteomes" id="UP000198310">
    <property type="component" value="Unassembled WGS sequence"/>
</dbReference>
<comment type="catalytic activity">
    <reaction evidence="3">
        <text>[protein]-L-glutamate 5-O-methyl ester + H2O = L-glutamyl-[protein] + methanol + H(+)</text>
        <dbReference type="Rhea" id="RHEA:23236"/>
        <dbReference type="Rhea" id="RHEA-COMP:10208"/>
        <dbReference type="Rhea" id="RHEA-COMP:10311"/>
        <dbReference type="ChEBI" id="CHEBI:15377"/>
        <dbReference type="ChEBI" id="CHEBI:15378"/>
        <dbReference type="ChEBI" id="CHEBI:17790"/>
        <dbReference type="ChEBI" id="CHEBI:29973"/>
        <dbReference type="ChEBI" id="CHEBI:82795"/>
        <dbReference type="EC" id="3.1.1.61"/>
    </reaction>
</comment>